<evidence type="ECO:0000313" key="3">
    <source>
        <dbReference type="EMBL" id="KPV41283.1"/>
    </source>
</evidence>
<proteinExistence type="predicted"/>
<dbReference type="AlphaFoldDB" id="A0A0P9GLY1"/>
<dbReference type="EMBL" id="LJCO01000094">
    <property type="protein sequence ID" value="KPV41283.1"/>
    <property type="molecule type" value="Genomic_DNA"/>
</dbReference>
<name>A0A0P9GLY1_9BACL</name>
<dbReference type="RefSeq" id="WP_054971096.1">
    <property type="nucleotide sequence ID" value="NZ_LJCO01000094.1"/>
</dbReference>
<dbReference type="PROSITE" id="PS51257">
    <property type="entry name" value="PROKAR_LIPOPROTEIN"/>
    <property type="match status" value="1"/>
</dbReference>
<feature type="chain" id="PRO_5039089048" description="Lipoprotein" evidence="2">
    <location>
        <begin position="22"/>
        <end position="187"/>
    </location>
</feature>
<feature type="region of interest" description="Disordered" evidence="1">
    <location>
        <begin position="27"/>
        <end position="86"/>
    </location>
</feature>
<sequence>MKCDKQWATAGVALSIVGVIAGCGTTNTGTTPATNVTNGASKNTANTAATQNSSTTNSTTTTGANNTASNQATQNATGTNNSANSPSLTLESVQVANNSIILVTTHGTMQTAYQNPKITTGVFTVTLVNMNLPQSISVNKTYTSNGISYSFTQNESNLILTARFGSNTPSTVKTGIGGGDMISFTFQ</sequence>
<comment type="caution">
    <text evidence="3">The sequence shown here is derived from an EMBL/GenBank/DDBJ whole genome shotgun (WGS) entry which is preliminary data.</text>
</comment>
<accession>A0A0P9GLY1</accession>
<reference evidence="3 4" key="1">
    <citation type="submission" date="2015-09" db="EMBL/GenBank/DDBJ databases">
        <title>Draft genome sequence of Alicyclobacillus ferrooxydans DSM 22381.</title>
        <authorList>
            <person name="Hemp J."/>
        </authorList>
    </citation>
    <scope>NUCLEOTIDE SEQUENCE [LARGE SCALE GENOMIC DNA]</scope>
    <source>
        <strain evidence="3 4">TC-34</strain>
    </source>
</reference>
<feature type="signal peptide" evidence="2">
    <location>
        <begin position="1"/>
        <end position="21"/>
    </location>
</feature>
<dbReference type="OrthoDB" id="9923180at2"/>
<dbReference type="Proteomes" id="UP000050482">
    <property type="component" value="Unassembled WGS sequence"/>
</dbReference>
<keyword evidence="4" id="KW-1185">Reference proteome</keyword>
<keyword evidence="2" id="KW-0732">Signal</keyword>
<dbReference type="PATRIC" id="fig|471514.4.peg.4438"/>
<evidence type="ECO:0000256" key="1">
    <source>
        <dbReference type="SAM" id="MobiDB-lite"/>
    </source>
</evidence>
<evidence type="ECO:0008006" key="5">
    <source>
        <dbReference type="Google" id="ProtNLM"/>
    </source>
</evidence>
<evidence type="ECO:0000256" key="2">
    <source>
        <dbReference type="SAM" id="SignalP"/>
    </source>
</evidence>
<feature type="compositionally biased region" description="Low complexity" evidence="1">
    <location>
        <begin position="27"/>
        <end position="85"/>
    </location>
</feature>
<organism evidence="3 4">
    <name type="scientific">Alicyclobacillus ferrooxydans</name>
    <dbReference type="NCBI Taxonomy" id="471514"/>
    <lineage>
        <taxon>Bacteria</taxon>
        <taxon>Bacillati</taxon>
        <taxon>Bacillota</taxon>
        <taxon>Bacilli</taxon>
        <taxon>Bacillales</taxon>
        <taxon>Alicyclobacillaceae</taxon>
        <taxon>Alicyclobacillus</taxon>
    </lineage>
</organism>
<protein>
    <recommendedName>
        <fullName evidence="5">Lipoprotein</fullName>
    </recommendedName>
</protein>
<gene>
    <name evidence="3" type="ORF">AN477_20735</name>
</gene>
<evidence type="ECO:0000313" key="4">
    <source>
        <dbReference type="Proteomes" id="UP000050482"/>
    </source>
</evidence>